<feature type="signal peptide" evidence="1">
    <location>
        <begin position="1"/>
        <end position="23"/>
    </location>
</feature>
<proteinExistence type="predicted"/>
<dbReference type="EMBL" id="OU466859">
    <property type="protein sequence ID" value="CAH2055089.1"/>
    <property type="molecule type" value="Genomic_DNA"/>
</dbReference>
<evidence type="ECO:0000256" key="1">
    <source>
        <dbReference type="SAM" id="SignalP"/>
    </source>
</evidence>
<gene>
    <name evidence="3" type="ORF">TAV2_LOCUS9214</name>
</gene>
<dbReference type="PANTHER" id="PTHR31589">
    <property type="entry name" value="PROTEIN, PUTATIVE (DUF239)-RELATED-RELATED"/>
    <property type="match status" value="1"/>
</dbReference>
<feature type="chain" id="PRO_5043650588" description="Neprosin PEP catalytic domain-containing protein" evidence="1">
    <location>
        <begin position="24"/>
        <end position="467"/>
    </location>
</feature>
<evidence type="ECO:0000259" key="2">
    <source>
        <dbReference type="PROSITE" id="PS52045"/>
    </source>
</evidence>
<evidence type="ECO:0000313" key="3">
    <source>
        <dbReference type="EMBL" id="CAH2055089.1"/>
    </source>
</evidence>
<dbReference type="PANTHER" id="PTHR31589:SF110">
    <property type="entry name" value="PROTEIN, PUTATIVE (DUF239)-RELATED"/>
    <property type="match status" value="1"/>
</dbReference>
<dbReference type="InterPro" id="IPR004314">
    <property type="entry name" value="Neprosin"/>
</dbReference>
<dbReference type="InterPro" id="IPR025521">
    <property type="entry name" value="Neprosin_propep"/>
</dbReference>
<dbReference type="Pfam" id="PF14365">
    <property type="entry name" value="Neprosin_AP"/>
    <property type="match status" value="1"/>
</dbReference>
<evidence type="ECO:0000313" key="4">
    <source>
        <dbReference type="Proteomes" id="UP000836841"/>
    </source>
</evidence>
<sequence>MRSQFEQICRLYILFLGCAVLSAKRTAILTINSPDGDIIDCLNMRDQPAFDHPLLRNHKIQEIPTNLPNGIDTFSWQVWHRNGTRCPEGTIPIRRHNGTTWFPAGVEATLGHEYAIGGLGSPPPKIYGIKAVMNVWQPTVERTDEFSLGQVWVTAGSYTSKDLNSIEAGWQVYPQLYLDYQPRLFILWTTDAYTRTKCYNLRCPGFVQTNRNIVIEGAISPTSIFGGVQMDLTIQIWKEAKPGHWWLGVGFSNGTLIAPVGYWPTEIFTRLTDHAEKVEWGGEIVNDNISGRHTTTQMGSEYLSGNVKAAYMRDLQIAVDIGSFQPVYDLKVAATNPTLYSIEKLSNTSFLYGGPEHGAAVHLDSMLFYLFVTATKRRESHHLSKPSSPVLSIHLRIGIVKAAAFCAATAIQRLRAVAPRLRVEQFDSLSKCGVTVNQSLGHGSKAFVGSALVAEALAIRSARNCAL</sequence>
<dbReference type="Gene3D" id="3.90.1320.10">
    <property type="entry name" value="Outer-capsid protein sigma 3, large lobe"/>
    <property type="match status" value="1"/>
</dbReference>
<organism evidence="3 4">
    <name type="scientific">Thlaspi arvense</name>
    <name type="common">Field penny-cress</name>
    <dbReference type="NCBI Taxonomy" id="13288"/>
    <lineage>
        <taxon>Eukaryota</taxon>
        <taxon>Viridiplantae</taxon>
        <taxon>Streptophyta</taxon>
        <taxon>Embryophyta</taxon>
        <taxon>Tracheophyta</taxon>
        <taxon>Spermatophyta</taxon>
        <taxon>Magnoliopsida</taxon>
        <taxon>eudicotyledons</taxon>
        <taxon>Gunneridae</taxon>
        <taxon>Pentapetalae</taxon>
        <taxon>rosids</taxon>
        <taxon>malvids</taxon>
        <taxon>Brassicales</taxon>
        <taxon>Brassicaceae</taxon>
        <taxon>Thlaspideae</taxon>
        <taxon>Thlaspi</taxon>
    </lineage>
</organism>
<reference evidence="3 4" key="1">
    <citation type="submission" date="2022-03" db="EMBL/GenBank/DDBJ databases">
        <authorList>
            <person name="Nunn A."/>
            <person name="Chopra R."/>
            <person name="Nunn A."/>
            <person name="Contreras Garrido A."/>
        </authorList>
    </citation>
    <scope>NUCLEOTIDE SEQUENCE [LARGE SCALE GENOMIC DNA]</scope>
</reference>
<dbReference type="Pfam" id="PF03080">
    <property type="entry name" value="Neprosin"/>
    <property type="match status" value="1"/>
</dbReference>
<protein>
    <recommendedName>
        <fullName evidence="2">Neprosin PEP catalytic domain-containing protein</fullName>
    </recommendedName>
</protein>
<dbReference type="Proteomes" id="UP000836841">
    <property type="component" value="Chromosome 3"/>
</dbReference>
<dbReference type="InterPro" id="IPR053168">
    <property type="entry name" value="Glutamic_endopeptidase"/>
</dbReference>
<dbReference type="PROSITE" id="PS52045">
    <property type="entry name" value="NEPROSIN_PEP_CD"/>
    <property type="match status" value="1"/>
</dbReference>
<keyword evidence="4" id="KW-1185">Reference proteome</keyword>
<keyword evidence="1" id="KW-0732">Signal</keyword>
<accession>A0AAU9S4K8</accession>
<name>A0AAU9S4K8_THLAR</name>
<dbReference type="AlphaFoldDB" id="A0AAU9S4K8"/>
<feature type="domain" description="Neprosin PEP catalytic" evidence="2">
    <location>
        <begin position="106"/>
        <end position="360"/>
    </location>
</feature>